<feature type="compositionally biased region" description="Polar residues" evidence="1">
    <location>
        <begin position="12"/>
        <end position="24"/>
    </location>
</feature>
<feature type="region of interest" description="Disordered" evidence="1">
    <location>
        <begin position="1"/>
        <end position="29"/>
    </location>
</feature>
<keyword evidence="4" id="KW-1185">Reference proteome</keyword>
<dbReference type="PANTHER" id="PTHR36127:SF1">
    <property type="entry name" value="COMM DOMAIN-CONTAINING PROTEIN"/>
    <property type="match status" value="1"/>
</dbReference>
<dbReference type="InterPro" id="IPR056651">
    <property type="entry name" value="GlfB-like_C"/>
</dbReference>
<comment type="caution">
    <text evidence="3">The sequence shown here is derived from an EMBL/GenBank/DDBJ whole genome shotgun (WGS) entry which is preliminary data.</text>
</comment>
<dbReference type="RefSeq" id="XP_044548183.1">
    <property type="nucleotide sequence ID" value="XM_044694795.1"/>
</dbReference>
<name>A0AA88KI66_NAELO</name>
<evidence type="ECO:0000313" key="3">
    <source>
        <dbReference type="EMBL" id="KAG2382504.1"/>
    </source>
</evidence>
<accession>A0AA88KI66</accession>
<dbReference type="GeneID" id="68097539"/>
<dbReference type="Pfam" id="PF24929">
    <property type="entry name" value="GlfB_C"/>
    <property type="match status" value="1"/>
</dbReference>
<evidence type="ECO:0000256" key="1">
    <source>
        <dbReference type="SAM" id="MobiDB-lite"/>
    </source>
</evidence>
<organism evidence="3 4">
    <name type="scientific">Naegleria lovaniensis</name>
    <name type="common">Amoeba</name>
    <dbReference type="NCBI Taxonomy" id="51637"/>
    <lineage>
        <taxon>Eukaryota</taxon>
        <taxon>Discoba</taxon>
        <taxon>Heterolobosea</taxon>
        <taxon>Tetramitia</taxon>
        <taxon>Eutetramitia</taxon>
        <taxon>Vahlkampfiidae</taxon>
        <taxon>Naegleria</taxon>
    </lineage>
</organism>
<feature type="region of interest" description="Disordered" evidence="1">
    <location>
        <begin position="248"/>
        <end position="279"/>
    </location>
</feature>
<evidence type="ECO:0000313" key="4">
    <source>
        <dbReference type="Proteomes" id="UP000816034"/>
    </source>
</evidence>
<evidence type="ECO:0000259" key="2">
    <source>
        <dbReference type="Pfam" id="PF24929"/>
    </source>
</evidence>
<reference evidence="3 4" key="1">
    <citation type="journal article" date="2018" name="BMC Genomics">
        <title>The genome of Naegleria lovaniensis, the basis for a comparative approach to unravel pathogenicity factors of the human pathogenic amoeba N. fowleri.</title>
        <authorList>
            <person name="Liechti N."/>
            <person name="Schurch N."/>
            <person name="Bruggmann R."/>
            <person name="Wittwer M."/>
        </authorList>
    </citation>
    <scope>NUCLEOTIDE SEQUENCE [LARGE SCALE GENOMIC DNA]</scope>
    <source>
        <strain evidence="3 4">ATCC 30569</strain>
    </source>
</reference>
<dbReference type="AlphaFoldDB" id="A0AA88KI66"/>
<feature type="domain" description="Ras guanine nucleotide exchange factor glfB-like C-terminal" evidence="2">
    <location>
        <begin position="33"/>
        <end position="244"/>
    </location>
</feature>
<feature type="compositionally biased region" description="Basic and acidic residues" evidence="1">
    <location>
        <begin position="1"/>
        <end position="11"/>
    </location>
</feature>
<sequence length="374" mass="43044">MGTKPTKEAKKVSSSQTIDTSSPQPVDGVHVGESVRNIFQQKLCDLPVAKDLLRLCNKISIFEVNHTLHSSATDETDQHRYPNIDELQLLNYRIKDLTKEDDEMENGEEESKFENKFTRVIHSILTVLVQEIESINENRNEQCHTCCANGNHIASLSCHMFEKEVNLNNFQSLEQFMLNYFGEESPVVTVLKLCNQSIIAPAVIALKKQLGQLFRYKDSGYWFIDILINKNGGVTVCHRRKERVTSHAFDHTSHSQSYPSLPSASQPVSLKKSSVSTTALPKPKNDISSLTRKLYTFEWRLYINLSPSTLRQLDSIRLELVDHLDFSDSEVLYSEDERENIERIFFEHAKGFDQKFDKEFEQQVLNKKRKQAKK</sequence>
<feature type="compositionally biased region" description="Polar residues" evidence="1">
    <location>
        <begin position="254"/>
        <end position="279"/>
    </location>
</feature>
<dbReference type="PANTHER" id="PTHR36127">
    <property type="entry name" value="EXPRESSED PROTEIN"/>
    <property type="match status" value="1"/>
</dbReference>
<gene>
    <name evidence="3" type="ORF">C9374_005084</name>
</gene>
<dbReference type="Proteomes" id="UP000816034">
    <property type="component" value="Unassembled WGS sequence"/>
</dbReference>
<proteinExistence type="predicted"/>
<protein>
    <recommendedName>
        <fullName evidence="2">Ras guanine nucleotide exchange factor glfB-like C-terminal domain-containing protein</fullName>
    </recommendedName>
</protein>
<dbReference type="EMBL" id="PYSW02000023">
    <property type="protein sequence ID" value="KAG2382504.1"/>
    <property type="molecule type" value="Genomic_DNA"/>
</dbReference>